<feature type="compositionally biased region" description="Low complexity" evidence="17">
    <location>
        <begin position="113"/>
        <end position="124"/>
    </location>
</feature>
<feature type="compositionally biased region" description="Basic and acidic residues" evidence="17">
    <location>
        <begin position="103"/>
        <end position="112"/>
    </location>
</feature>
<dbReference type="PANTHER" id="PTHR12960">
    <property type="entry name" value="GLE-1-RELATED"/>
    <property type="match status" value="1"/>
</dbReference>
<evidence type="ECO:0000256" key="4">
    <source>
        <dbReference type="ARBA" id="ARBA00022448"/>
    </source>
</evidence>
<dbReference type="Proteomes" id="UP001108240">
    <property type="component" value="Unplaced"/>
</dbReference>
<dbReference type="GO" id="GO:0005737">
    <property type="term" value="C:cytoplasm"/>
    <property type="evidence" value="ECO:0007669"/>
    <property type="project" value="UniProtKB-SubCell"/>
</dbReference>
<dbReference type="GO" id="GO:0000822">
    <property type="term" value="F:inositol hexakisphosphate binding"/>
    <property type="evidence" value="ECO:0007669"/>
    <property type="project" value="TreeGrafter"/>
</dbReference>
<keyword evidence="6" id="KW-0509">mRNA transport</keyword>
<feature type="region of interest" description="Disordered" evidence="17">
    <location>
        <begin position="339"/>
        <end position="385"/>
    </location>
</feature>
<evidence type="ECO:0000313" key="18">
    <source>
        <dbReference type="Ensembl" id="ENSCCRP00000028751.2"/>
    </source>
</evidence>
<evidence type="ECO:0000313" key="19">
    <source>
        <dbReference type="Proteomes" id="UP001108240"/>
    </source>
</evidence>
<comment type="similarity">
    <text evidence="3">Belongs to the GLE1 family.</text>
</comment>
<dbReference type="AlphaFoldDB" id="A0A8C1B7V5"/>
<evidence type="ECO:0000256" key="1">
    <source>
        <dbReference type="ARBA" id="ARBA00004496"/>
    </source>
</evidence>
<dbReference type="GO" id="GO:0044614">
    <property type="term" value="C:nuclear pore cytoplasmic filaments"/>
    <property type="evidence" value="ECO:0007669"/>
    <property type="project" value="TreeGrafter"/>
</dbReference>
<protein>
    <recommendedName>
        <fullName evidence="13">mRNA export factor GLE1</fullName>
    </recommendedName>
    <alternativeName>
        <fullName evidence="15">GLE1 RNA export mediator</fullName>
    </alternativeName>
    <alternativeName>
        <fullName evidence="16">GLE1-like protein</fullName>
    </alternativeName>
    <alternativeName>
        <fullName evidence="14">Nucleoporin GLE1</fullName>
    </alternativeName>
</protein>
<keyword evidence="8" id="KW-0811">Translocation</keyword>
<dbReference type="GeneTree" id="ENSGT00390000012903"/>
<keyword evidence="11" id="KW-0539">Nucleus</keyword>
<evidence type="ECO:0000256" key="11">
    <source>
        <dbReference type="ARBA" id="ARBA00023242"/>
    </source>
</evidence>
<dbReference type="GO" id="GO:0016973">
    <property type="term" value="P:poly(A)+ mRNA export from nucleus"/>
    <property type="evidence" value="ECO:0007669"/>
    <property type="project" value="InterPro"/>
</dbReference>
<keyword evidence="19" id="KW-1185">Reference proteome</keyword>
<keyword evidence="5" id="KW-0963">Cytoplasm</keyword>
<evidence type="ECO:0000256" key="9">
    <source>
        <dbReference type="ARBA" id="ARBA00023054"/>
    </source>
</evidence>
<dbReference type="Ensembl" id="ENSCCRT00000031205.2">
    <property type="protein sequence ID" value="ENSCCRP00000028751.2"/>
    <property type="gene ID" value="ENSCCRG00000013852.2"/>
</dbReference>
<keyword evidence="4" id="KW-0813">Transport</keyword>
<evidence type="ECO:0000256" key="3">
    <source>
        <dbReference type="ARBA" id="ARBA00011056"/>
    </source>
</evidence>
<evidence type="ECO:0000256" key="6">
    <source>
        <dbReference type="ARBA" id="ARBA00022816"/>
    </source>
</evidence>
<dbReference type="InterPro" id="IPR012476">
    <property type="entry name" value="GLE1"/>
</dbReference>
<evidence type="ECO:0000256" key="14">
    <source>
        <dbReference type="ARBA" id="ARBA00029983"/>
    </source>
</evidence>
<feature type="region of interest" description="Disordered" evidence="17">
    <location>
        <begin position="73"/>
        <end position="124"/>
    </location>
</feature>
<dbReference type="Pfam" id="PF07817">
    <property type="entry name" value="GLE1"/>
    <property type="match status" value="1"/>
</dbReference>
<accession>A0A8C1B7V5</accession>
<dbReference type="PANTHER" id="PTHR12960:SF0">
    <property type="entry name" value="MRNA EXPORT FACTOR GLE1"/>
    <property type="match status" value="1"/>
</dbReference>
<evidence type="ECO:0000256" key="17">
    <source>
        <dbReference type="SAM" id="MobiDB-lite"/>
    </source>
</evidence>
<dbReference type="GO" id="GO:0031369">
    <property type="term" value="F:translation initiation factor binding"/>
    <property type="evidence" value="ECO:0007669"/>
    <property type="project" value="TreeGrafter"/>
</dbReference>
<evidence type="ECO:0000256" key="15">
    <source>
        <dbReference type="ARBA" id="ARBA00030897"/>
    </source>
</evidence>
<name>A0A8C1B7V5_CYPCA</name>
<dbReference type="InterPro" id="IPR038506">
    <property type="entry name" value="GLE1-like_sf"/>
</dbReference>
<reference evidence="18" key="1">
    <citation type="submission" date="2025-08" db="UniProtKB">
        <authorList>
            <consortium name="Ensembl"/>
        </authorList>
    </citation>
    <scope>IDENTIFICATION</scope>
</reference>
<comment type="function">
    <text evidence="12">Required for the export of mRNAs containing poly(A) tails from the nucleus into the cytoplasm. May be involved in the terminal step of the mRNA transport through the nuclear pore complex (NPC).</text>
</comment>
<comment type="subcellular location">
    <subcellularLocation>
        <location evidence="1">Cytoplasm</location>
    </subcellularLocation>
    <subcellularLocation>
        <location evidence="2">Nucleus</location>
        <location evidence="2">Nuclear pore complex</location>
    </subcellularLocation>
</comment>
<keyword evidence="10" id="KW-0906">Nuclear pore complex</keyword>
<evidence type="ECO:0000256" key="5">
    <source>
        <dbReference type="ARBA" id="ARBA00022490"/>
    </source>
</evidence>
<reference evidence="18" key="2">
    <citation type="submission" date="2025-09" db="UniProtKB">
        <authorList>
            <consortium name="Ensembl"/>
        </authorList>
    </citation>
    <scope>IDENTIFICATION</scope>
</reference>
<evidence type="ECO:0000256" key="12">
    <source>
        <dbReference type="ARBA" id="ARBA00024680"/>
    </source>
</evidence>
<evidence type="ECO:0000256" key="2">
    <source>
        <dbReference type="ARBA" id="ARBA00004567"/>
    </source>
</evidence>
<evidence type="ECO:0000256" key="8">
    <source>
        <dbReference type="ARBA" id="ARBA00023010"/>
    </source>
</evidence>
<evidence type="ECO:0000256" key="10">
    <source>
        <dbReference type="ARBA" id="ARBA00023132"/>
    </source>
</evidence>
<feature type="compositionally biased region" description="Basic and acidic residues" evidence="17">
    <location>
        <begin position="339"/>
        <end position="367"/>
    </location>
</feature>
<proteinExistence type="inferred from homology"/>
<evidence type="ECO:0000256" key="16">
    <source>
        <dbReference type="ARBA" id="ARBA00031503"/>
    </source>
</evidence>
<keyword evidence="9" id="KW-0175">Coiled coil</keyword>
<sequence length="646" mass="73685">MHSENLRWETLGALKNSPKGKLKYSPDWLEKGEDILAGCVEVSSLSPLSGQILKRLSPRPRLNTCSLTSCVRDTSPGLSEEGSFPVSPRQISSPVSIRAEEDEQKKAEEIKEAPAASVSSPPAMSILSPRATQMAGCILMCEHKHKAKAKAELSLRLEQQERLVATVSSCESEQLKRFEELMELKQRQEYQSMRDMMEKETQESLGRQEKMREEHRHRMKILNLRLREAEQQRLREAELERQRQVEGRERHRAINAIQEEVLQLNQLLQPRPSTQTDSALDHTPYITRGNQLCSQVSEVVPASADGQYPSVEDLNVAERALQEMRSLVRNLQDEVTQAVERKRKEQEEEEEEKKRHEELKAQQEEQQKNAARSAKEKARKQGLQTGADDSTLKWYNALQDSAARCAQAFDELSTAKDTQFIKMKIYKLAEKFVKQGEEEVASNHSAAFPIAAVASGIWELHPAIGDLILAHLHKKCPYAVPHYPPMERGTSVEDYQKILGYRVDDSKVEGQDSFLKRMSGMIRLYAAIIQMRWPYTGKQGPHPHGLNQGWRWLAQILNMEPLADITATILFDFLEVCGNALMRQYRGQFWKLILLIIEEYFPRIEAVTSTGQMGSVTRLKQFLETSLRTKQIPAHRSELGSAFFKS</sequence>
<organism evidence="18 19">
    <name type="scientific">Cyprinus carpio carpio</name>
    <dbReference type="NCBI Taxonomy" id="630221"/>
    <lineage>
        <taxon>Eukaryota</taxon>
        <taxon>Metazoa</taxon>
        <taxon>Chordata</taxon>
        <taxon>Craniata</taxon>
        <taxon>Vertebrata</taxon>
        <taxon>Euteleostomi</taxon>
        <taxon>Actinopterygii</taxon>
        <taxon>Neopterygii</taxon>
        <taxon>Teleostei</taxon>
        <taxon>Ostariophysi</taxon>
        <taxon>Cypriniformes</taxon>
        <taxon>Cyprinidae</taxon>
        <taxon>Cyprininae</taxon>
        <taxon>Cyprinus</taxon>
    </lineage>
</organism>
<keyword evidence="7" id="KW-0653">Protein transport</keyword>
<evidence type="ECO:0000256" key="7">
    <source>
        <dbReference type="ARBA" id="ARBA00022927"/>
    </source>
</evidence>
<dbReference type="Gene3D" id="1.25.40.510">
    <property type="entry name" value="GLE1-like"/>
    <property type="match status" value="1"/>
</dbReference>
<dbReference type="FunFam" id="1.25.40.510:FF:000001">
    <property type="entry name" value="Nucleoporin GLE1 isoform 1"/>
    <property type="match status" value="1"/>
</dbReference>
<dbReference type="GO" id="GO:0015031">
    <property type="term" value="P:protein transport"/>
    <property type="evidence" value="ECO:0007669"/>
    <property type="project" value="UniProtKB-KW"/>
</dbReference>
<dbReference type="GO" id="GO:0005543">
    <property type="term" value="F:phospholipid binding"/>
    <property type="evidence" value="ECO:0007669"/>
    <property type="project" value="TreeGrafter"/>
</dbReference>
<evidence type="ECO:0000256" key="13">
    <source>
        <dbReference type="ARBA" id="ARBA00026227"/>
    </source>
</evidence>